<gene>
    <name evidence="1" type="ORF">T07_11369</name>
</gene>
<dbReference type="EMBL" id="JYDL01000020">
    <property type="protein sequence ID" value="KRX24097.1"/>
    <property type="molecule type" value="Genomic_DNA"/>
</dbReference>
<protein>
    <submittedName>
        <fullName evidence="1">Uncharacterized protein</fullName>
    </submittedName>
</protein>
<reference evidence="1 2" key="1">
    <citation type="submission" date="2015-01" db="EMBL/GenBank/DDBJ databases">
        <title>Evolution of Trichinella species and genotypes.</title>
        <authorList>
            <person name="Korhonen P.K."/>
            <person name="Edoardo P."/>
            <person name="Giuseppe L.R."/>
            <person name="Gasser R.B."/>
        </authorList>
    </citation>
    <scope>NUCLEOTIDE SEQUENCE [LARGE SCALE GENOMIC DNA]</scope>
    <source>
        <strain evidence="1">ISS37</strain>
    </source>
</reference>
<proteinExistence type="predicted"/>
<accession>A0A0V0SBJ4</accession>
<keyword evidence="2" id="KW-1185">Reference proteome</keyword>
<evidence type="ECO:0000313" key="2">
    <source>
        <dbReference type="Proteomes" id="UP000054630"/>
    </source>
</evidence>
<organism evidence="1 2">
    <name type="scientific">Trichinella nelsoni</name>
    <dbReference type="NCBI Taxonomy" id="6336"/>
    <lineage>
        <taxon>Eukaryota</taxon>
        <taxon>Metazoa</taxon>
        <taxon>Ecdysozoa</taxon>
        <taxon>Nematoda</taxon>
        <taxon>Enoplea</taxon>
        <taxon>Dorylaimia</taxon>
        <taxon>Trichinellida</taxon>
        <taxon>Trichinellidae</taxon>
        <taxon>Trichinella</taxon>
    </lineage>
</organism>
<comment type="caution">
    <text evidence="1">The sequence shown here is derived from an EMBL/GenBank/DDBJ whole genome shotgun (WGS) entry which is preliminary data.</text>
</comment>
<dbReference type="AlphaFoldDB" id="A0A0V0SBJ4"/>
<sequence length="105" mass="12478">MSVYGFIYDLKFCFAREIYQMFKIKSALLYFREYAAAAKGEIKHNKRREFYHKNMMKIDEEEMLLLSSIEQLWKVDVLRSTPGGIDRLCNKAYTVELWGSGDTMR</sequence>
<name>A0A0V0SBJ4_9BILA</name>
<dbReference type="Proteomes" id="UP000054630">
    <property type="component" value="Unassembled WGS sequence"/>
</dbReference>
<evidence type="ECO:0000313" key="1">
    <source>
        <dbReference type="EMBL" id="KRX24097.1"/>
    </source>
</evidence>